<gene>
    <name evidence="1" type="ORF">C7B64_20850</name>
</gene>
<dbReference type="RefSeq" id="WP_106290990.1">
    <property type="nucleotide sequence ID" value="NZ_CAWNTC010000181.1"/>
</dbReference>
<reference evidence="1 2" key="1">
    <citation type="submission" date="2018-02" db="EMBL/GenBank/DDBJ databases">
        <authorList>
            <person name="Cohen D.B."/>
            <person name="Kent A.D."/>
        </authorList>
    </citation>
    <scope>NUCLEOTIDE SEQUENCE [LARGE SCALE GENOMIC DNA]</scope>
    <source>
        <strain evidence="1 2">CCAP 1448/3</strain>
    </source>
</reference>
<dbReference type="OrthoDB" id="574488at2"/>
<name>A0A2T1BY59_9CYAN</name>
<sequence>MKSQNLIGNIINASLLVSTISLIAKPVLAGIQDFKFHNNTSKKIEQLYVSASRSDNWEEDVLGRDILRGGETTRINFPNSNPNICSYDIRVVFTDKSVVEKRGFNLCQLTDISIP</sequence>
<accession>A0A2T1BY59</accession>
<reference evidence="1 2" key="2">
    <citation type="submission" date="2018-03" db="EMBL/GenBank/DDBJ databases">
        <title>The ancient ancestry and fast evolution of plastids.</title>
        <authorList>
            <person name="Moore K.R."/>
            <person name="Magnabosco C."/>
            <person name="Momper L."/>
            <person name="Gold D.A."/>
            <person name="Bosak T."/>
            <person name="Fournier G.P."/>
        </authorList>
    </citation>
    <scope>NUCLEOTIDE SEQUENCE [LARGE SCALE GENOMIC DNA]</scope>
    <source>
        <strain evidence="1 2">CCAP 1448/3</strain>
    </source>
</reference>
<proteinExistence type="predicted"/>
<dbReference type="Proteomes" id="UP000238762">
    <property type="component" value="Unassembled WGS sequence"/>
</dbReference>
<dbReference type="AlphaFoldDB" id="A0A2T1BY59"/>
<evidence type="ECO:0000313" key="1">
    <source>
        <dbReference type="EMBL" id="PSB00960.1"/>
    </source>
</evidence>
<comment type="caution">
    <text evidence="1">The sequence shown here is derived from an EMBL/GenBank/DDBJ whole genome shotgun (WGS) entry which is preliminary data.</text>
</comment>
<dbReference type="EMBL" id="PVWJ01000144">
    <property type="protein sequence ID" value="PSB00960.1"/>
    <property type="molecule type" value="Genomic_DNA"/>
</dbReference>
<evidence type="ECO:0000313" key="2">
    <source>
        <dbReference type="Proteomes" id="UP000238762"/>
    </source>
</evidence>
<organism evidence="1 2">
    <name type="scientific">Merismopedia glauca CCAP 1448/3</name>
    <dbReference type="NCBI Taxonomy" id="1296344"/>
    <lineage>
        <taxon>Bacteria</taxon>
        <taxon>Bacillati</taxon>
        <taxon>Cyanobacteriota</taxon>
        <taxon>Cyanophyceae</taxon>
        <taxon>Synechococcales</taxon>
        <taxon>Merismopediaceae</taxon>
        <taxon>Merismopedia</taxon>
    </lineage>
</organism>
<protein>
    <submittedName>
        <fullName evidence="1">Uncharacterized protein</fullName>
    </submittedName>
</protein>
<keyword evidence="2" id="KW-1185">Reference proteome</keyword>